<dbReference type="EMBL" id="JZWT02000022">
    <property type="protein sequence ID" value="MFB6491128.1"/>
    <property type="molecule type" value="Genomic_DNA"/>
</dbReference>
<evidence type="ECO:0000313" key="2">
    <source>
        <dbReference type="Proteomes" id="UP000033636"/>
    </source>
</evidence>
<evidence type="ECO:0000313" key="1">
    <source>
        <dbReference type="EMBL" id="MFB6491128.1"/>
    </source>
</evidence>
<comment type="caution">
    <text evidence="1">The sequence shown here is derived from an EMBL/GenBank/DDBJ whole genome shotgun (WGS) entry which is preliminary data.</text>
</comment>
<name>A0ACC6V2S0_9CREN</name>
<gene>
    <name evidence="1" type="primary">cyaB</name>
    <name evidence="1" type="ORF">TU35_007815</name>
</gene>
<sequence length="174" mass="19243">MLEVEAKYRADVSKVREALVSLGAVLLESVEEVDAYFNHPCRDFASTDEALRVRRSRKGVEVSYKGPRMGGGAKTRLELTASADGDVEAILAALGFRKVAEVKKRREYYSYKSFTISLDEVEGLGQFVEIELLVSSKDLVPEAERAIEGLAKELGLGERVDATYLELLLGRRLG</sequence>
<proteinExistence type="predicted"/>
<protein>
    <submittedName>
        <fullName evidence="1">Class IV adenylate cyclase</fullName>
    </submittedName>
</protein>
<organism evidence="1 2">
    <name type="scientific">Thermoproteus sp. AZ2</name>
    <dbReference type="NCBI Taxonomy" id="1609232"/>
    <lineage>
        <taxon>Archaea</taxon>
        <taxon>Thermoproteota</taxon>
        <taxon>Thermoprotei</taxon>
        <taxon>Thermoproteales</taxon>
        <taxon>Thermoproteaceae</taxon>
        <taxon>Thermoproteus</taxon>
    </lineage>
</organism>
<dbReference type="Proteomes" id="UP000033636">
    <property type="component" value="Unassembled WGS sequence"/>
</dbReference>
<accession>A0ACC6V2S0</accession>
<reference evidence="1" key="1">
    <citation type="submission" date="2024-07" db="EMBL/GenBank/DDBJ databases">
        <title>Metagenome and Metagenome-Assembled Genomes of Archaea from a hot spring from the geothermal field of Los Azufres, Mexico.</title>
        <authorList>
            <person name="Marin-Paredes R."/>
            <person name="Martinez-Romero E."/>
            <person name="Servin-Garciduenas L.E."/>
        </authorList>
    </citation>
    <scope>NUCLEOTIDE SEQUENCE</scope>
</reference>